<dbReference type="InterPro" id="IPR000073">
    <property type="entry name" value="AB_hydrolase_1"/>
</dbReference>
<evidence type="ECO:0000313" key="2">
    <source>
        <dbReference type="EMBL" id="AVO36187.1"/>
    </source>
</evidence>
<dbReference type="GO" id="GO:0016020">
    <property type="term" value="C:membrane"/>
    <property type="evidence" value="ECO:0007669"/>
    <property type="project" value="TreeGrafter"/>
</dbReference>
<dbReference type="PRINTS" id="PR00111">
    <property type="entry name" value="ABHYDROLASE"/>
</dbReference>
<dbReference type="PRINTS" id="PR00412">
    <property type="entry name" value="EPOXHYDRLASE"/>
</dbReference>
<dbReference type="Gene3D" id="3.40.50.1820">
    <property type="entry name" value="alpha/beta hydrolase"/>
    <property type="match status" value="1"/>
</dbReference>
<name>A0A2S0MK33_9BURK</name>
<dbReference type="OrthoDB" id="8562572at2"/>
<dbReference type="GO" id="GO:0047372">
    <property type="term" value="F:monoacylglycerol lipase activity"/>
    <property type="evidence" value="ECO:0007669"/>
    <property type="project" value="TreeGrafter"/>
</dbReference>
<evidence type="ECO:0000313" key="3">
    <source>
        <dbReference type="Proteomes" id="UP000239709"/>
    </source>
</evidence>
<dbReference type="KEGG" id="otk:C6570_14725"/>
<protein>
    <submittedName>
        <fullName evidence="2">Alpha/beta hydrolase</fullName>
    </submittedName>
</protein>
<dbReference type="InterPro" id="IPR029058">
    <property type="entry name" value="AB_hydrolase_fold"/>
</dbReference>
<accession>A0A2S0MK33</accession>
<dbReference type="AlphaFoldDB" id="A0A2S0MK33"/>
<gene>
    <name evidence="2" type="ORF">C6570_14725</name>
</gene>
<proteinExistence type="predicted"/>
<dbReference type="EMBL" id="CP027666">
    <property type="protein sequence ID" value="AVO36187.1"/>
    <property type="molecule type" value="Genomic_DNA"/>
</dbReference>
<dbReference type="Pfam" id="PF00561">
    <property type="entry name" value="Abhydrolase_1"/>
    <property type="match status" value="1"/>
</dbReference>
<keyword evidence="2" id="KW-0378">Hydrolase</keyword>
<dbReference type="PANTHER" id="PTHR43798:SF33">
    <property type="entry name" value="HYDROLASE, PUTATIVE (AFU_ORTHOLOGUE AFUA_2G14860)-RELATED"/>
    <property type="match status" value="1"/>
</dbReference>
<evidence type="ECO:0000259" key="1">
    <source>
        <dbReference type="Pfam" id="PF00561"/>
    </source>
</evidence>
<dbReference type="Proteomes" id="UP000239709">
    <property type="component" value="Chromosome"/>
</dbReference>
<dbReference type="InterPro" id="IPR000639">
    <property type="entry name" value="Epox_hydrolase-like"/>
</dbReference>
<dbReference type="PANTHER" id="PTHR43798">
    <property type="entry name" value="MONOACYLGLYCEROL LIPASE"/>
    <property type="match status" value="1"/>
</dbReference>
<dbReference type="InterPro" id="IPR050266">
    <property type="entry name" value="AB_hydrolase_sf"/>
</dbReference>
<feature type="domain" description="AB hydrolase-1" evidence="1">
    <location>
        <begin position="61"/>
        <end position="164"/>
    </location>
</feature>
<organism evidence="2 3">
    <name type="scientific">Ottowia oryzae</name>
    <dbReference type="NCBI Taxonomy" id="2109914"/>
    <lineage>
        <taxon>Bacteria</taxon>
        <taxon>Pseudomonadati</taxon>
        <taxon>Pseudomonadota</taxon>
        <taxon>Betaproteobacteria</taxon>
        <taxon>Burkholderiales</taxon>
        <taxon>Comamonadaceae</taxon>
        <taxon>Ottowia</taxon>
    </lineage>
</organism>
<dbReference type="GO" id="GO:0046464">
    <property type="term" value="P:acylglycerol catabolic process"/>
    <property type="evidence" value="ECO:0007669"/>
    <property type="project" value="TreeGrafter"/>
</dbReference>
<keyword evidence="3" id="KW-1185">Reference proteome</keyword>
<reference evidence="2 3" key="1">
    <citation type="submission" date="2018-03" db="EMBL/GenBank/DDBJ databases">
        <title>Genome sequencing of Ottowia sp.</title>
        <authorList>
            <person name="Kim S.-J."/>
            <person name="Heo J."/>
            <person name="Kwon S.-W."/>
        </authorList>
    </citation>
    <scope>NUCLEOTIDE SEQUENCE [LARGE SCALE GENOMIC DNA]</scope>
    <source>
        <strain evidence="2 3">KADR8-3</strain>
    </source>
</reference>
<sequence>MINTKLAPRVPPEVPSLLPLAQRTRLAQGQRLLTTWGDAAAPRQLVWHLWAPERPVPGAAPVVLFHGGSGSWTHWVKNIPALLDQGRRVLAADLPGFGDSDAPERGTDADAMVEPLAAGLRTLLGDEAADLVGFSFGGMVAGMLLAEHPALARRLVLVGAPAMGVVPGRQFELKAWRHLKAAQDQVDIHRHNLGVLMLHDHGLIDGLALEVHIANVQRDRLPRRRLAHTDVLARSLAAVPCPVHAIYGAHDVLYRNHLPQLGAAFARTAPEFRGLQLIDGAGHWVQFEAPDALDAALQRVLQSDSNMPLAQAGSAPVAIQNIA</sequence>
<dbReference type="SUPFAM" id="SSF53474">
    <property type="entry name" value="alpha/beta-Hydrolases"/>
    <property type="match status" value="1"/>
</dbReference>